<evidence type="ECO:0000256" key="5">
    <source>
        <dbReference type="ARBA" id="ARBA00023002"/>
    </source>
</evidence>
<comment type="similarity">
    <text evidence="6">Belongs to the ferredoxin--NADP reductase type 2 family.</text>
</comment>
<evidence type="ECO:0000256" key="3">
    <source>
        <dbReference type="ARBA" id="ARBA00022827"/>
    </source>
</evidence>
<gene>
    <name evidence="8" type="ORF">FC87_GL000264</name>
</gene>
<dbReference type="InterPro" id="IPR050097">
    <property type="entry name" value="Ferredoxin-NADP_redctase_2"/>
</dbReference>
<dbReference type="InterPro" id="IPR023753">
    <property type="entry name" value="FAD/NAD-binding_dom"/>
</dbReference>
<sequence>MWVDKMINGIYDITIVGGGPVGMFAGFYAGLRNAKVQILESLPEPGGQVQALYPEKKILDVAGFAGVAGAQLINNLKAQLATVPAVEFQANTKVINITRADDNFVITTNQGTSRSKAILLAAGNGSFKPRELRATNAEKYTNQYLFYSLPDLQQVAGQTVMVAGGGDSAVDMALTLQQTAREVILVHRRTEFRGLEHQVEQLQQSSIKLLTPYLIQELMETDAHQLLVQMKQVGGSEQQQATVDRLVVNYGFITNNRELAQWDVQPETEHGKVKVTQELETSEKGIYAVGDQALYPGKDTLIATGFGEVPLAVNAIMNRLYPDRRLPIHSTALPKKGN</sequence>
<feature type="binding site" evidence="6">
    <location>
        <position position="127"/>
    </location>
    <ligand>
        <name>FAD</name>
        <dbReference type="ChEBI" id="CHEBI:57692"/>
    </ligand>
</feature>
<evidence type="ECO:0000256" key="4">
    <source>
        <dbReference type="ARBA" id="ARBA00022857"/>
    </source>
</evidence>
<feature type="binding site" evidence="6">
    <location>
        <position position="331"/>
    </location>
    <ligand>
        <name>FAD</name>
        <dbReference type="ChEBI" id="CHEBI:57692"/>
    </ligand>
</feature>
<dbReference type="AlphaFoldDB" id="A0A0R2CEU8"/>
<dbReference type="GO" id="GO:0004324">
    <property type="term" value="F:ferredoxin-NADP+ reductase activity"/>
    <property type="evidence" value="ECO:0007669"/>
    <property type="project" value="UniProtKB-UniRule"/>
</dbReference>
<dbReference type="Gene3D" id="3.50.50.60">
    <property type="entry name" value="FAD/NAD(P)-binding domain"/>
    <property type="match status" value="2"/>
</dbReference>
<comment type="catalytic activity">
    <reaction evidence="6">
        <text>2 reduced [2Fe-2S]-[ferredoxin] + NADP(+) + H(+) = 2 oxidized [2Fe-2S]-[ferredoxin] + NADPH</text>
        <dbReference type="Rhea" id="RHEA:20125"/>
        <dbReference type="Rhea" id="RHEA-COMP:10000"/>
        <dbReference type="Rhea" id="RHEA-COMP:10001"/>
        <dbReference type="ChEBI" id="CHEBI:15378"/>
        <dbReference type="ChEBI" id="CHEBI:33737"/>
        <dbReference type="ChEBI" id="CHEBI:33738"/>
        <dbReference type="ChEBI" id="CHEBI:57783"/>
        <dbReference type="ChEBI" id="CHEBI:58349"/>
        <dbReference type="EC" id="1.18.1.2"/>
    </reaction>
</comment>
<dbReference type="InterPro" id="IPR036188">
    <property type="entry name" value="FAD/NAD-bd_sf"/>
</dbReference>
<keyword evidence="5 6" id="KW-0560">Oxidoreductase</keyword>
<name>A0A0R2CEU8_9LACO</name>
<accession>A0A0R2CEU8</accession>
<dbReference type="EMBL" id="AYZI01000011">
    <property type="protein sequence ID" value="KRM89850.1"/>
    <property type="molecule type" value="Genomic_DNA"/>
</dbReference>
<dbReference type="PATRIC" id="fig|1423745.4.peg.272"/>
<dbReference type="InterPro" id="IPR022890">
    <property type="entry name" value="Fd--NADP_Rdtase_type_2"/>
</dbReference>
<evidence type="ECO:0000256" key="6">
    <source>
        <dbReference type="HAMAP-Rule" id="MF_01685"/>
    </source>
</evidence>
<evidence type="ECO:0000313" key="8">
    <source>
        <dbReference type="EMBL" id="KRM89850.1"/>
    </source>
</evidence>
<dbReference type="PANTHER" id="PTHR48105">
    <property type="entry name" value="THIOREDOXIN REDUCTASE 1-RELATED-RELATED"/>
    <property type="match status" value="1"/>
</dbReference>
<evidence type="ECO:0000313" key="9">
    <source>
        <dbReference type="Proteomes" id="UP000051586"/>
    </source>
</evidence>
<evidence type="ECO:0000256" key="1">
    <source>
        <dbReference type="ARBA" id="ARBA00011738"/>
    </source>
</evidence>
<dbReference type="STRING" id="1423745.GCA_001311215_01481"/>
<evidence type="ECO:0000259" key="7">
    <source>
        <dbReference type="Pfam" id="PF07992"/>
    </source>
</evidence>
<protein>
    <recommendedName>
        <fullName evidence="6">Ferredoxin--NADP reductase</fullName>
        <shortName evidence="6">FNR</shortName>
        <shortName evidence="6">Fd-NADP(+) reductase</shortName>
        <ecNumber evidence="6">1.18.1.2</ecNumber>
    </recommendedName>
</protein>
<dbReference type="Proteomes" id="UP000051586">
    <property type="component" value="Unassembled WGS sequence"/>
</dbReference>
<feature type="binding site" evidence="6">
    <location>
        <position position="40"/>
    </location>
    <ligand>
        <name>FAD</name>
        <dbReference type="ChEBI" id="CHEBI:57692"/>
    </ligand>
</feature>
<dbReference type="HAMAP" id="MF_01685">
    <property type="entry name" value="FENR2"/>
    <property type="match status" value="1"/>
</dbReference>
<feature type="binding site" evidence="6">
    <location>
        <position position="291"/>
    </location>
    <ligand>
        <name>FAD</name>
        <dbReference type="ChEBI" id="CHEBI:57692"/>
    </ligand>
</feature>
<dbReference type="PRINTS" id="PR00368">
    <property type="entry name" value="FADPNR"/>
</dbReference>
<keyword evidence="2 6" id="KW-0285">Flavoprotein</keyword>
<dbReference type="GO" id="GO:0050660">
    <property type="term" value="F:flavin adenine dinucleotide binding"/>
    <property type="evidence" value="ECO:0007669"/>
    <property type="project" value="UniProtKB-UniRule"/>
</dbReference>
<dbReference type="GO" id="GO:0050661">
    <property type="term" value="F:NADP binding"/>
    <property type="evidence" value="ECO:0007669"/>
    <property type="project" value="UniProtKB-UniRule"/>
</dbReference>
<reference evidence="8 9" key="1">
    <citation type="journal article" date="2015" name="Genome Announc.">
        <title>Expanding the biotechnology potential of lactobacilli through comparative genomics of 213 strains and associated genera.</title>
        <authorList>
            <person name="Sun Z."/>
            <person name="Harris H.M."/>
            <person name="McCann A."/>
            <person name="Guo C."/>
            <person name="Argimon S."/>
            <person name="Zhang W."/>
            <person name="Yang X."/>
            <person name="Jeffery I.B."/>
            <person name="Cooney J.C."/>
            <person name="Kagawa T.F."/>
            <person name="Liu W."/>
            <person name="Song Y."/>
            <person name="Salvetti E."/>
            <person name="Wrobel A."/>
            <person name="Rasinkangas P."/>
            <person name="Parkhill J."/>
            <person name="Rea M.C."/>
            <person name="O'Sullivan O."/>
            <person name="Ritari J."/>
            <person name="Douillard F.P."/>
            <person name="Paul Ross R."/>
            <person name="Yang R."/>
            <person name="Briner A.E."/>
            <person name="Felis G.E."/>
            <person name="de Vos W.M."/>
            <person name="Barrangou R."/>
            <person name="Klaenhammer T.R."/>
            <person name="Caufield P.W."/>
            <person name="Cui Y."/>
            <person name="Zhang H."/>
            <person name="O'Toole P.W."/>
        </authorList>
    </citation>
    <scope>NUCLEOTIDE SEQUENCE [LARGE SCALE GENOMIC DNA]</scope>
    <source>
        <strain evidence="8 9">DSM 22689</strain>
    </source>
</reference>
<comment type="caution">
    <text evidence="6">Lacks conserved residue(s) required for the propagation of feature annotation.</text>
</comment>
<dbReference type="PRINTS" id="PR00469">
    <property type="entry name" value="PNDRDTASEII"/>
</dbReference>
<proteinExistence type="inferred from homology"/>
<dbReference type="EC" id="1.18.1.2" evidence="6"/>
<keyword evidence="3 6" id="KW-0274">FAD</keyword>
<organism evidence="8 9">
    <name type="scientific">Fructilactobacillus florum DSM 22689 = JCM 16035</name>
    <dbReference type="NCBI Taxonomy" id="1423745"/>
    <lineage>
        <taxon>Bacteria</taxon>
        <taxon>Bacillati</taxon>
        <taxon>Bacillota</taxon>
        <taxon>Bacilli</taxon>
        <taxon>Lactobacillales</taxon>
        <taxon>Lactobacillaceae</taxon>
        <taxon>Fructilactobacillus</taxon>
    </lineage>
</organism>
<feature type="binding site" evidence="6">
    <location>
        <position position="48"/>
    </location>
    <ligand>
        <name>FAD</name>
        <dbReference type="ChEBI" id="CHEBI:57692"/>
    </ligand>
</feature>
<evidence type="ECO:0000256" key="2">
    <source>
        <dbReference type="ARBA" id="ARBA00022630"/>
    </source>
</evidence>
<feature type="domain" description="FAD/NAD(P)-binding" evidence="7">
    <location>
        <begin position="11"/>
        <end position="316"/>
    </location>
</feature>
<keyword evidence="4 6" id="KW-0521">NADP</keyword>
<dbReference type="Pfam" id="PF07992">
    <property type="entry name" value="Pyr_redox_2"/>
    <property type="match status" value="1"/>
</dbReference>
<feature type="binding site" evidence="6">
    <location>
        <position position="94"/>
    </location>
    <ligand>
        <name>FAD</name>
        <dbReference type="ChEBI" id="CHEBI:57692"/>
    </ligand>
</feature>
<comment type="subunit">
    <text evidence="1 6">Homodimer.</text>
</comment>
<comment type="caution">
    <text evidence="8">The sequence shown here is derived from an EMBL/GenBank/DDBJ whole genome shotgun (WGS) entry which is preliminary data.</text>
</comment>
<dbReference type="SUPFAM" id="SSF51905">
    <property type="entry name" value="FAD/NAD(P)-binding domain"/>
    <property type="match status" value="1"/>
</dbReference>
<comment type="cofactor">
    <cofactor evidence="6">
        <name>FAD</name>
        <dbReference type="ChEBI" id="CHEBI:57692"/>
    </cofactor>
    <text evidence="6">Binds 1 FAD per subunit.</text>
</comment>
<feature type="binding site" evidence="6">
    <location>
        <position position="53"/>
    </location>
    <ligand>
        <name>FAD</name>
        <dbReference type="ChEBI" id="CHEBI:57692"/>
    </ligand>
</feature>